<dbReference type="InterPro" id="IPR027417">
    <property type="entry name" value="P-loop_NTPase"/>
</dbReference>
<accession>A0ABP7XDD0</accession>
<dbReference type="Gene3D" id="3.30.450.380">
    <property type="match status" value="1"/>
</dbReference>
<feature type="region of interest" description="Disordered" evidence="2">
    <location>
        <begin position="1"/>
        <end position="84"/>
    </location>
</feature>
<name>A0ABP7XDD0_9ACTN</name>
<dbReference type="EMBL" id="BAAAZH010000008">
    <property type="protein sequence ID" value="GAA4112451.1"/>
    <property type="molecule type" value="Genomic_DNA"/>
</dbReference>
<dbReference type="Pfam" id="PF00437">
    <property type="entry name" value="T2SSE"/>
    <property type="match status" value="1"/>
</dbReference>
<evidence type="ECO:0000259" key="3">
    <source>
        <dbReference type="PROSITE" id="PS00662"/>
    </source>
</evidence>
<dbReference type="CDD" id="cd01130">
    <property type="entry name" value="VirB11-like_ATPase"/>
    <property type="match status" value="1"/>
</dbReference>
<gene>
    <name evidence="4" type="ORF">GCM10022215_08800</name>
</gene>
<evidence type="ECO:0000313" key="4">
    <source>
        <dbReference type="EMBL" id="GAA4112451.1"/>
    </source>
</evidence>
<feature type="domain" description="Bacterial type II secretion system protein E" evidence="3">
    <location>
        <begin position="350"/>
        <end position="364"/>
    </location>
</feature>
<dbReference type="Proteomes" id="UP001501495">
    <property type="component" value="Unassembled WGS sequence"/>
</dbReference>
<dbReference type="PANTHER" id="PTHR30486:SF15">
    <property type="entry name" value="TYPE II_IV SECRETION SYSTEM ATPASE"/>
    <property type="match status" value="1"/>
</dbReference>
<sequence>MSSLSDRLAAARAASGETEPADAAAAGTTPSTDAPGSPGAHAARERAEQPAEAPVTTTAGRRRAQPTESALSSRRAAAQQSGDRIEELKSNVHAELLKQLGPHLYDSDMDQNELDQRVRSVLADVLGSQERPLSTSDRARVTQEISDDILGYGPIEPYLRDPDVSEVMVNGHRSIWLERRGRLVPADAQFADEGHLRRTIDKIVSRIGRRIDESSPMVDARLPDGSRVNAVVPPLAVDGSALTIRKFATDPLGVEDLIGFGSLTPQVAEFLDACVRGRLNVIVSGSTGAGKTTTLNVLSSFIPDDERIVTIEDAAELQLKQEHVVRLESRPANIEGKGAVTIRDLVRNSLRMRPDRIIVGEVRDASALDMLQAMNTGHDGSICTLHSNGPRDTLSRMETMVLMAGMDLPIRAIREQVASAVDLIVHQTRFKDGSRRITHVTEVERMEGDVITLQDIFVFDNSLGFDREGRSLGRLRPTGLRPKCVEKLAYANVTVDPMLFATDRL</sequence>
<dbReference type="PROSITE" id="PS00662">
    <property type="entry name" value="T2SP_E"/>
    <property type="match status" value="1"/>
</dbReference>
<evidence type="ECO:0000256" key="1">
    <source>
        <dbReference type="ARBA" id="ARBA00006611"/>
    </source>
</evidence>
<dbReference type="RefSeq" id="WP_344732022.1">
    <property type="nucleotide sequence ID" value="NZ_BAAAZH010000008.1"/>
</dbReference>
<comment type="caution">
    <text evidence="4">The sequence shown here is derived from an EMBL/GenBank/DDBJ whole genome shotgun (WGS) entry which is preliminary data.</text>
</comment>
<reference evidence="5" key="1">
    <citation type="journal article" date="2019" name="Int. J. Syst. Evol. Microbiol.">
        <title>The Global Catalogue of Microorganisms (GCM) 10K type strain sequencing project: providing services to taxonomists for standard genome sequencing and annotation.</title>
        <authorList>
            <consortium name="The Broad Institute Genomics Platform"/>
            <consortium name="The Broad Institute Genome Sequencing Center for Infectious Disease"/>
            <person name="Wu L."/>
            <person name="Ma J."/>
        </authorList>
    </citation>
    <scope>NUCLEOTIDE SEQUENCE [LARGE SCALE GENOMIC DNA]</scope>
    <source>
        <strain evidence="5">JCM 16703</strain>
    </source>
</reference>
<evidence type="ECO:0000313" key="5">
    <source>
        <dbReference type="Proteomes" id="UP001501495"/>
    </source>
</evidence>
<protein>
    <submittedName>
        <fullName evidence="4">CpaF family protein</fullName>
    </submittedName>
</protein>
<feature type="compositionally biased region" description="Low complexity" evidence="2">
    <location>
        <begin position="1"/>
        <end position="15"/>
    </location>
</feature>
<feature type="compositionally biased region" description="Low complexity" evidence="2">
    <location>
        <begin position="69"/>
        <end position="81"/>
    </location>
</feature>
<dbReference type="InterPro" id="IPR050921">
    <property type="entry name" value="T4SS_GSP_E_ATPase"/>
</dbReference>
<evidence type="ECO:0000256" key="2">
    <source>
        <dbReference type="SAM" id="MobiDB-lite"/>
    </source>
</evidence>
<organism evidence="4 5">
    <name type="scientific">Nocardioides fonticola</name>
    <dbReference type="NCBI Taxonomy" id="450363"/>
    <lineage>
        <taxon>Bacteria</taxon>
        <taxon>Bacillati</taxon>
        <taxon>Actinomycetota</taxon>
        <taxon>Actinomycetes</taxon>
        <taxon>Propionibacteriales</taxon>
        <taxon>Nocardioidaceae</taxon>
        <taxon>Nocardioides</taxon>
    </lineage>
</organism>
<dbReference type="PANTHER" id="PTHR30486">
    <property type="entry name" value="TWITCHING MOTILITY PROTEIN PILT"/>
    <property type="match status" value="1"/>
</dbReference>
<dbReference type="SUPFAM" id="SSF52540">
    <property type="entry name" value="P-loop containing nucleoside triphosphate hydrolases"/>
    <property type="match status" value="1"/>
</dbReference>
<keyword evidence="5" id="KW-1185">Reference proteome</keyword>
<dbReference type="InterPro" id="IPR001482">
    <property type="entry name" value="T2SS/T4SS_dom"/>
</dbReference>
<proteinExistence type="inferred from homology"/>
<dbReference type="Gene3D" id="3.40.50.300">
    <property type="entry name" value="P-loop containing nucleotide triphosphate hydrolases"/>
    <property type="match status" value="1"/>
</dbReference>
<comment type="similarity">
    <text evidence="1">Belongs to the GSP E family.</text>
</comment>